<dbReference type="InterPro" id="IPR016181">
    <property type="entry name" value="Acyl_CoA_acyltransferase"/>
</dbReference>
<dbReference type="EMBL" id="CP051140">
    <property type="protein sequence ID" value="QIW97570.1"/>
    <property type="molecule type" value="Genomic_DNA"/>
</dbReference>
<dbReference type="Pfam" id="PF13673">
    <property type="entry name" value="Acetyltransf_10"/>
    <property type="match status" value="1"/>
</dbReference>
<dbReference type="InterPro" id="IPR000182">
    <property type="entry name" value="GNAT_dom"/>
</dbReference>
<reference evidence="3 4" key="1">
    <citation type="journal article" date="2016" name="Sci. Rep.">
        <title>Peltaster fructicola genome reveals evolution from an invasive phytopathogen to an ectophytic parasite.</title>
        <authorList>
            <person name="Xu C."/>
            <person name="Chen H."/>
            <person name="Gleason M.L."/>
            <person name="Xu J.R."/>
            <person name="Liu H."/>
            <person name="Zhang R."/>
            <person name="Sun G."/>
        </authorList>
    </citation>
    <scope>NUCLEOTIDE SEQUENCE [LARGE SCALE GENOMIC DNA]</scope>
    <source>
        <strain evidence="3 4">LNHT1506</strain>
    </source>
</reference>
<evidence type="ECO:0000256" key="1">
    <source>
        <dbReference type="SAM" id="MobiDB-lite"/>
    </source>
</evidence>
<evidence type="ECO:0000259" key="2">
    <source>
        <dbReference type="PROSITE" id="PS51186"/>
    </source>
</evidence>
<dbReference type="PANTHER" id="PTHR42791:SF14">
    <property type="entry name" value="N-ACETYLTRANSFERASE DOMAIN-CONTAINING PROTEIN"/>
    <property type="match status" value="1"/>
</dbReference>
<dbReference type="GO" id="GO:0016747">
    <property type="term" value="F:acyltransferase activity, transferring groups other than amino-acyl groups"/>
    <property type="evidence" value="ECO:0007669"/>
    <property type="project" value="InterPro"/>
</dbReference>
<dbReference type="AlphaFoldDB" id="A0A6H0XSD5"/>
<accession>A0A6H0XSD5</accession>
<feature type="domain" description="N-acetyltransferase" evidence="2">
    <location>
        <begin position="165"/>
        <end position="304"/>
    </location>
</feature>
<feature type="region of interest" description="Disordered" evidence="1">
    <location>
        <begin position="133"/>
        <end position="159"/>
    </location>
</feature>
<evidence type="ECO:0000313" key="3">
    <source>
        <dbReference type="EMBL" id="QIW97570.1"/>
    </source>
</evidence>
<protein>
    <recommendedName>
        <fullName evidence="2">N-acetyltransferase domain-containing protein</fullName>
    </recommendedName>
</protein>
<dbReference type="PANTHER" id="PTHR42791">
    <property type="entry name" value="GNAT FAMILY ACETYLTRANSFERASE"/>
    <property type="match status" value="1"/>
</dbReference>
<dbReference type="Proteomes" id="UP000503462">
    <property type="component" value="Chromosome 2"/>
</dbReference>
<keyword evidence="4" id="KW-1185">Reference proteome</keyword>
<dbReference type="Gene3D" id="3.40.630.30">
    <property type="match status" value="1"/>
</dbReference>
<name>A0A6H0XSD5_9PEZI</name>
<organism evidence="3 4">
    <name type="scientific">Peltaster fructicola</name>
    <dbReference type="NCBI Taxonomy" id="286661"/>
    <lineage>
        <taxon>Eukaryota</taxon>
        <taxon>Fungi</taxon>
        <taxon>Dikarya</taxon>
        <taxon>Ascomycota</taxon>
        <taxon>Pezizomycotina</taxon>
        <taxon>Dothideomycetes</taxon>
        <taxon>Dothideomycetes incertae sedis</taxon>
        <taxon>Peltaster</taxon>
    </lineage>
</organism>
<evidence type="ECO:0000313" key="4">
    <source>
        <dbReference type="Proteomes" id="UP000503462"/>
    </source>
</evidence>
<dbReference type="OrthoDB" id="2115692at2759"/>
<dbReference type="PROSITE" id="PS51186">
    <property type="entry name" value="GNAT"/>
    <property type="match status" value="1"/>
</dbReference>
<dbReference type="CDD" id="cd04301">
    <property type="entry name" value="NAT_SF"/>
    <property type="match status" value="1"/>
</dbReference>
<sequence length="330" mass="37322">MLGYQTQSQGSTAGLTLFATQNYPYALPVQRLLPAESDSIHWSDASSLRSQELSSWASSLRQYTQDIGVMEKPVRQPMAATTAEPADLSRLVDIEFAAFRDEHINHHLSYRDGTDPSHVRRTLQSYRKYMNNLRSVPPEQGQRAPKASLAPRPRSDSACENSLGFRFRKVESPLGGEIIAFCKSEMTEMTPEELDTPLDAGHEGEPQMNRDWFALNERYHREYCGTRKHCYFGMLATHPDHQHQGAATMLMDELVAEADRLGVEIYCEATSAGRPLYEKYGFVAVKEIEFATADYGLSLGEERQTVMVRGALRDGRRCKVESFEDRVRSL</sequence>
<dbReference type="InterPro" id="IPR052523">
    <property type="entry name" value="Trichothecene_AcTrans"/>
</dbReference>
<dbReference type="SUPFAM" id="SSF55729">
    <property type="entry name" value="Acyl-CoA N-acyltransferases (Nat)"/>
    <property type="match status" value="1"/>
</dbReference>
<gene>
    <name evidence="3" type="ORF">AMS68_003088</name>
</gene>
<proteinExistence type="predicted"/>